<dbReference type="AlphaFoldDB" id="A0AA96EXL3"/>
<dbReference type="PANTHER" id="PTHR35535">
    <property type="entry name" value="HEAT SHOCK PROTEIN HSLJ"/>
    <property type="match status" value="1"/>
</dbReference>
<dbReference type="PANTHER" id="PTHR35535:SF1">
    <property type="entry name" value="HEAT SHOCK PROTEIN HSLJ"/>
    <property type="match status" value="1"/>
</dbReference>
<dbReference type="PROSITE" id="PS51257">
    <property type="entry name" value="PROKAR_LIPOPROTEIN"/>
    <property type="match status" value="1"/>
</dbReference>
<protein>
    <submittedName>
        <fullName evidence="2">Copper resistance protein NlpE N-terminal domain-containing protein</fullName>
    </submittedName>
</protein>
<dbReference type="KEGG" id="fcj:RN605_13800"/>
<dbReference type="InterPro" id="IPR038670">
    <property type="entry name" value="HslJ-like_sf"/>
</dbReference>
<evidence type="ECO:0000313" key="4">
    <source>
        <dbReference type="Proteomes" id="UP001304515"/>
    </source>
</evidence>
<reference evidence="2 4" key="1">
    <citation type="submission" date="2023-09" db="EMBL/GenBank/DDBJ databases">
        <title>Flavobacterium sp. a novel bacteria isolate from Pepper rhizosphere.</title>
        <authorList>
            <person name="Peng Y."/>
            <person name="Lee J."/>
        </authorList>
    </citation>
    <scope>NUCLEOTIDE SEQUENCE</scope>
    <source>
        <strain evidence="2">PMR2A8</strain>
        <strain evidence="3 4">PMTSA4</strain>
    </source>
</reference>
<dbReference type="Gene3D" id="2.40.128.640">
    <property type="match status" value="1"/>
</dbReference>
<keyword evidence="4" id="KW-1185">Reference proteome</keyword>
<sequence>MKLKLFLTCCFIAILLSCQNKKETNQEKKSLSLNDFPKVNNNQNYVGVYQGILPCADCEGMETKITVNENNTYTKSVRYLGKGNKIFEQKGTISWNTLGNVLELLEIQNSPNKYLVTTGKLTQLDLEGKIIEGSLAKEYELTKLPAHAVEIENNQVTGPTVNLNNKLEATAKIEHVNPAVGKHTLAETKWKLIKLNGKTVKQKGSKTNFIKMNSSDGRFSAFAGCNNMMGSYAMPKVNSISFSEIGATRMACPDMSTENEFIRMLEETTHYVLDKDNLTFFGTSKTPIATFVVVN</sequence>
<dbReference type="Pfam" id="PF03724">
    <property type="entry name" value="META"/>
    <property type="match status" value="1"/>
</dbReference>
<dbReference type="Gene3D" id="2.40.128.270">
    <property type="match status" value="1"/>
</dbReference>
<dbReference type="InterPro" id="IPR053147">
    <property type="entry name" value="Hsp_HslJ-like"/>
</dbReference>
<dbReference type="Proteomes" id="UP001304515">
    <property type="component" value="Chromosome"/>
</dbReference>
<evidence type="ECO:0000313" key="2">
    <source>
        <dbReference type="EMBL" id="WNM20349.1"/>
    </source>
</evidence>
<dbReference type="EMBL" id="CP134890">
    <property type="protein sequence ID" value="WNM21739.1"/>
    <property type="molecule type" value="Genomic_DNA"/>
</dbReference>
<dbReference type="Pfam" id="PF04170">
    <property type="entry name" value="NlpE"/>
    <property type="match status" value="1"/>
</dbReference>
<proteinExistence type="predicted"/>
<dbReference type="InterPro" id="IPR005184">
    <property type="entry name" value="DUF306_Meta_HslJ"/>
</dbReference>
<dbReference type="EMBL" id="CP134878">
    <property type="protein sequence ID" value="WNM20349.1"/>
    <property type="molecule type" value="Genomic_DNA"/>
</dbReference>
<evidence type="ECO:0000259" key="1">
    <source>
        <dbReference type="Pfam" id="PF03724"/>
    </source>
</evidence>
<evidence type="ECO:0000313" key="3">
    <source>
        <dbReference type="EMBL" id="WNM21739.1"/>
    </source>
</evidence>
<accession>A0AA96EXL3</accession>
<name>A0AA96EXL3_9FLAO</name>
<organism evidence="2">
    <name type="scientific">Flavobacterium capsici</name>
    <dbReference type="NCBI Taxonomy" id="3075618"/>
    <lineage>
        <taxon>Bacteria</taxon>
        <taxon>Pseudomonadati</taxon>
        <taxon>Bacteroidota</taxon>
        <taxon>Flavobacteriia</taxon>
        <taxon>Flavobacteriales</taxon>
        <taxon>Flavobacteriaceae</taxon>
        <taxon>Flavobacterium</taxon>
    </lineage>
</organism>
<gene>
    <name evidence="3" type="ORF">RN605_13800</name>
    <name evidence="2" type="ORF">RN608_06630</name>
</gene>
<feature type="domain" description="DUF306" evidence="1">
    <location>
        <begin position="184"/>
        <end position="291"/>
    </location>
</feature>
<dbReference type="RefSeq" id="WP_313325679.1">
    <property type="nucleotide sequence ID" value="NZ_CP134878.1"/>
</dbReference>
<accession>A0AA96F0V0</accession>
<dbReference type="InterPro" id="IPR007298">
    <property type="entry name" value="Cu-R_lipoprotein_NlpE"/>
</dbReference>